<sequence length="296" mass="33538">MRSVLAQPADCILEVLIGDDASDDGTSEIIAQIAAKHPDLIHHHRHPERLGAFRNTLYLLGKAKGDYIACLDGDDYWLKGKLEPQILLLDDDSTCAAVYTNAITVREDGRHVGLFNDAGDARFDMDALVERGNVLNYSSMLFRAQSIASILSCDVPIIDYEVHLIHARFGYLAQIGTPLAAYRVHITGSMVTSNHERVREMYWNALARTRKAGVSDRSYALGITDFFRRILLRSIRTRDYRLCREWFPRIRASSPYGTSRTLWLTLRSALRIAVRVLFGLLRKGPDGKCLKILYRR</sequence>
<comment type="caution">
    <text evidence="2">The sequence shown here is derived from an EMBL/GenBank/DDBJ whole genome shotgun (WGS) entry which is preliminary data.</text>
</comment>
<organism evidence="2 3">
    <name type="scientific">Oleiagrimonas soli</name>
    <dbReference type="NCBI Taxonomy" id="1543381"/>
    <lineage>
        <taxon>Bacteria</taxon>
        <taxon>Pseudomonadati</taxon>
        <taxon>Pseudomonadota</taxon>
        <taxon>Gammaproteobacteria</taxon>
        <taxon>Lysobacterales</taxon>
        <taxon>Rhodanobacteraceae</taxon>
        <taxon>Oleiagrimonas</taxon>
    </lineage>
</organism>
<dbReference type="PANTHER" id="PTHR22916">
    <property type="entry name" value="GLYCOSYLTRANSFERASE"/>
    <property type="match status" value="1"/>
</dbReference>
<reference evidence="2 3" key="1">
    <citation type="submission" date="2020-08" db="EMBL/GenBank/DDBJ databases">
        <title>Genomic Encyclopedia of Type Strains, Phase IV (KMG-IV): sequencing the most valuable type-strain genomes for metagenomic binning, comparative biology and taxonomic classification.</title>
        <authorList>
            <person name="Goeker M."/>
        </authorList>
    </citation>
    <scope>NUCLEOTIDE SEQUENCE [LARGE SCALE GENOMIC DNA]</scope>
    <source>
        <strain evidence="2 3">DSM 107085</strain>
    </source>
</reference>
<evidence type="ECO:0000313" key="3">
    <source>
        <dbReference type="Proteomes" id="UP000560000"/>
    </source>
</evidence>
<evidence type="ECO:0000313" key="2">
    <source>
        <dbReference type="EMBL" id="MBB6185561.1"/>
    </source>
</evidence>
<dbReference type="EMBL" id="JACHET010000001">
    <property type="protein sequence ID" value="MBB6185561.1"/>
    <property type="molecule type" value="Genomic_DNA"/>
</dbReference>
<dbReference type="InterPro" id="IPR001173">
    <property type="entry name" value="Glyco_trans_2-like"/>
</dbReference>
<dbReference type="Proteomes" id="UP000560000">
    <property type="component" value="Unassembled WGS sequence"/>
</dbReference>
<accession>A0A841KSC5</accession>
<dbReference type="Pfam" id="PF00535">
    <property type="entry name" value="Glycos_transf_2"/>
    <property type="match status" value="1"/>
</dbReference>
<evidence type="ECO:0000259" key="1">
    <source>
        <dbReference type="Pfam" id="PF00535"/>
    </source>
</evidence>
<keyword evidence="2" id="KW-0808">Transferase</keyword>
<proteinExistence type="predicted"/>
<gene>
    <name evidence="2" type="ORF">HNQ86_002906</name>
</gene>
<dbReference type="AlphaFoldDB" id="A0A841KSC5"/>
<protein>
    <submittedName>
        <fullName evidence="2">Glycosyltransferase involved in cell wall biosynthesis</fullName>
    </submittedName>
</protein>
<name>A0A841KSC5_9GAMM</name>
<dbReference type="InterPro" id="IPR029044">
    <property type="entry name" value="Nucleotide-diphossugar_trans"/>
</dbReference>
<dbReference type="SUPFAM" id="SSF53448">
    <property type="entry name" value="Nucleotide-diphospho-sugar transferases"/>
    <property type="match status" value="1"/>
</dbReference>
<dbReference type="GO" id="GO:0016758">
    <property type="term" value="F:hexosyltransferase activity"/>
    <property type="evidence" value="ECO:0007669"/>
    <property type="project" value="UniProtKB-ARBA"/>
</dbReference>
<feature type="domain" description="Glycosyltransferase 2-like" evidence="1">
    <location>
        <begin position="2"/>
        <end position="111"/>
    </location>
</feature>
<dbReference type="Gene3D" id="3.90.550.10">
    <property type="entry name" value="Spore Coat Polysaccharide Biosynthesis Protein SpsA, Chain A"/>
    <property type="match status" value="1"/>
</dbReference>